<feature type="compositionally biased region" description="Polar residues" evidence="1">
    <location>
        <begin position="76"/>
        <end position="88"/>
    </location>
</feature>
<dbReference type="RefSeq" id="XP_013240385.1">
    <property type="nucleotide sequence ID" value="XM_013384931.1"/>
</dbReference>
<proteinExistence type="predicted"/>
<dbReference type="EMBL" id="JMSN01000138">
    <property type="protein sequence ID" value="KDN37454.1"/>
    <property type="molecule type" value="Genomic_DNA"/>
</dbReference>
<feature type="region of interest" description="Disordered" evidence="1">
    <location>
        <begin position="342"/>
        <end position="363"/>
    </location>
</feature>
<feature type="compositionally biased region" description="Basic residues" evidence="1">
    <location>
        <begin position="148"/>
        <end position="160"/>
    </location>
</feature>
<feature type="compositionally biased region" description="Basic and acidic residues" evidence="1">
    <location>
        <begin position="162"/>
        <end position="185"/>
    </location>
</feature>
<evidence type="ECO:0000313" key="2">
    <source>
        <dbReference type="EMBL" id="KDN37454.1"/>
    </source>
</evidence>
<dbReference type="GeneID" id="25265375"/>
<accession>A0A066VFC2</accession>
<dbReference type="HOGENOM" id="CLU_540996_0_0_1"/>
<feature type="region of interest" description="Disordered" evidence="1">
    <location>
        <begin position="458"/>
        <end position="504"/>
    </location>
</feature>
<name>A0A066VFC2_TILAU</name>
<comment type="caution">
    <text evidence="2">The sequence shown here is derived from an EMBL/GenBank/DDBJ whole genome shotgun (WGS) entry which is preliminary data.</text>
</comment>
<feature type="region of interest" description="Disordered" evidence="1">
    <location>
        <begin position="1"/>
        <end position="30"/>
    </location>
</feature>
<protein>
    <submittedName>
        <fullName evidence="2">Uncharacterized protein</fullName>
    </submittedName>
</protein>
<feature type="compositionally biased region" description="Polar residues" evidence="1">
    <location>
        <begin position="343"/>
        <end position="352"/>
    </location>
</feature>
<organism evidence="2 3">
    <name type="scientific">Tilletiaria anomala (strain ATCC 24038 / CBS 436.72 / UBC 951)</name>
    <dbReference type="NCBI Taxonomy" id="1037660"/>
    <lineage>
        <taxon>Eukaryota</taxon>
        <taxon>Fungi</taxon>
        <taxon>Dikarya</taxon>
        <taxon>Basidiomycota</taxon>
        <taxon>Ustilaginomycotina</taxon>
        <taxon>Exobasidiomycetes</taxon>
        <taxon>Georgefischeriales</taxon>
        <taxon>Tilletiariaceae</taxon>
        <taxon>Tilletiaria</taxon>
    </lineage>
</organism>
<dbReference type="AlphaFoldDB" id="A0A066VFC2"/>
<feature type="region of interest" description="Disordered" evidence="1">
    <location>
        <begin position="411"/>
        <end position="436"/>
    </location>
</feature>
<gene>
    <name evidence="2" type="ORF">K437DRAFT_259785</name>
</gene>
<keyword evidence="3" id="KW-1185">Reference proteome</keyword>
<feature type="compositionally biased region" description="Polar residues" evidence="1">
    <location>
        <begin position="1"/>
        <end position="11"/>
    </location>
</feature>
<evidence type="ECO:0000256" key="1">
    <source>
        <dbReference type="SAM" id="MobiDB-lite"/>
    </source>
</evidence>
<reference evidence="2 3" key="1">
    <citation type="submission" date="2014-05" db="EMBL/GenBank/DDBJ databases">
        <title>Draft genome sequence of a rare smut relative, Tilletiaria anomala UBC 951.</title>
        <authorList>
            <consortium name="DOE Joint Genome Institute"/>
            <person name="Toome M."/>
            <person name="Kuo A."/>
            <person name="Henrissat B."/>
            <person name="Lipzen A."/>
            <person name="Tritt A."/>
            <person name="Yoshinaga Y."/>
            <person name="Zane M."/>
            <person name="Barry K."/>
            <person name="Grigoriev I.V."/>
            <person name="Spatafora J.W."/>
            <person name="Aimea M.C."/>
        </authorList>
    </citation>
    <scope>NUCLEOTIDE SEQUENCE [LARGE SCALE GENOMIC DNA]</scope>
    <source>
        <strain evidence="2 3">UBC 951</strain>
    </source>
</reference>
<dbReference type="InParanoid" id="A0A066VFC2"/>
<evidence type="ECO:0000313" key="3">
    <source>
        <dbReference type="Proteomes" id="UP000027361"/>
    </source>
</evidence>
<dbReference type="Proteomes" id="UP000027361">
    <property type="component" value="Unassembled WGS sequence"/>
</dbReference>
<feature type="region of interest" description="Disordered" evidence="1">
    <location>
        <begin position="67"/>
        <end position="185"/>
    </location>
</feature>
<feature type="compositionally biased region" description="Acidic residues" evidence="1">
    <location>
        <begin position="494"/>
        <end position="504"/>
    </location>
</feature>
<sequence>MSSQAPSSSQHARLAVPAQPMRKDSPLNGLFNFLGNRLQPLPVAPAVPPAQHFHIYDNSYNAASNPHTPAFASQVAPGSQPMTSQVHYSQPAHPYSYHHEQPPSSQLVPPPPHLYATQTDWSLQHAHRPAVVEEPEVEPEPQNEKAVKKGKRQLKGKAARPRPADPSENVDRGSEDSDREGKNTQEILKRVQSLEKMIKGLQADHKKDLTDRLAGVRNALQTHAEVKMEEVIATVREGQKKDESIGGTLRRIITKVDDCERHMDNFKKSFNPRKVVPTMQELRCEMQGQNKNLQEVNRHVGTDGHLATVIQGICNRLEAIQMNQEDLRKTVEESIVHLLQGSGAKQFTSGRPAQNHHEKNADRDEQQLAMRKAQWVRLATPPNVSSPSPFDFSQYTQPNELQIASDNQVPPTHAVAAPTSPNYLPSSPTPPSAQRNGALRPLLNVRLVHHSPSTLPAVASTNWKRKRVGQWQGAASAKKQKRSLPLGDSSELGSADESETLPED</sequence>